<dbReference type="SUPFAM" id="SSF50985">
    <property type="entry name" value="RCC1/BLIP-II"/>
    <property type="match status" value="1"/>
</dbReference>
<dbReference type="STRING" id="1280837.A0A316VJ36"/>
<dbReference type="Proteomes" id="UP000245771">
    <property type="component" value="Unassembled WGS sequence"/>
</dbReference>
<feature type="repeat" description="RCC1" evidence="1">
    <location>
        <begin position="375"/>
        <end position="436"/>
    </location>
</feature>
<dbReference type="InterPro" id="IPR053245">
    <property type="entry name" value="MitoProcess-Associated"/>
</dbReference>
<dbReference type="EMBL" id="KZ819602">
    <property type="protein sequence ID" value="PWN37687.1"/>
    <property type="molecule type" value="Genomic_DNA"/>
</dbReference>
<gene>
    <name evidence="3" type="ORF">FA14DRAFT_118245</name>
</gene>
<dbReference type="GO" id="GO:0034551">
    <property type="term" value="P:mitochondrial respiratory chain complex III assembly"/>
    <property type="evidence" value="ECO:0007669"/>
    <property type="project" value="TreeGrafter"/>
</dbReference>
<sequence length="646" mass="70469">MPISAIVAIVATLYGLQYYGKPLFNEVASLTQQEQMRIRSKSQGVYAWGSNRYNVVAPDTPLTTFIKSPRSIPYFDGMALRDLQMEERHAVAVDANGDILQWGLGFFDASLENINREENLDDVPLARRREKEKANELMPKGSLGAQPTSPVRTLKGKNIVKIAASDEKIYALSGKGKVYVFSSVQARQWPGKRPGWSANPFTLFGTFDQTEIDHEVLNATPAAKLASGERIVDIQAGSHHLLSLSNKGRTFSTPIDHNGNVYGQLGLRRVLLGNKKAYREVLMEPKMLTEAEQPTIFHQGQVLPAWALPPGMEDKSKTKKPVTVGVPSFTSSKDIRPFADIRFCLALHEIPTLRDVRVAQIATGSDHSVVRTTQGKVLGWGRQTHGQTGMGAQIALEAIPVPTEIVLSKAFPNSSVDIHCTNISAGADNTFFTMSRREPGSIGTGIKVDLLAVGKGQWGTLGNAMWNQVTVVPARVKTVSSLLEFSEVTQQTHPVPIHTVSVGKPGSVAVVLDTVEKEGHQAFGRDVMVFGHNAAFQLGTGKRSNLAVPQHMQPLPPPTEAYGAATPPPLPLYPNETARLKEADINSGVLTHMPHHRLQLASQTKTDTLCAPKEVGKEGKKKKKVNIEETITTGAVSMAIFWQLQD</sequence>
<dbReference type="RefSeq" id="XP_025357989.1">
    <property type="nucleotide sequence ID" value="XM_025496277.1"/>
</dbReference>
<evidence type="ECO:0000256" key="1">
    <source>
        <dbReference type="PROSITE-ProRule" id="PRU00235"/>
    </source>
</evidence>
<accession>A0A316VJ36</accession>
<organism evidence="3 4">
    <name type="scientific">Meira miltonrushii</name>
    <dbReference type="NCBI Taxonomy" id="1280837"/>
    <lineage>
        <taxon>Eukaryota</taxon>
        <taxon>Fungi</taxon>
        <taxon>Dikarya</taxon>
        <taxon>Basidiomycota</taxon>
        <taxon>Ustilaginomycotina</taxon>
        <taxon>Exobasidiomycetes</taxon>
        <taxon>Exobasidiales</taxon>
        <taxon>Brachybasidiaceae</taxon>
        <taxon>Meira</taxon>
    </lineage>
</organism>
<evidence type="ECO:0000313" key="4">
    <source>
        <dbReference type="Proteomes" id="UP000245771"/>
    </source>
</evidence>
<name>A0A316VJ36_9BASI</name>
<dbReference type="OrthoDB" id="10256179at2759"/>
<dbReference type="InParanoid" id="A0A316VJ36"/>
<dbReference type="GO" id="GO:0005743">
    <property type="term" value="C:mitochondrial inner membrane"/>
    <property type="evidence" value="ECO:0007669"/>
    <property type="project" value="TreeGrafter"/>
</dbReference>
<protein>
    <submittedName>
        <fullName evidence="3">RCC1/BLIP-II</fullName>
    </submittedName>
</protein>
<dbReference type="Gene3D" id="2.130.10.30">
    <property type="entry name" value="Regulator of chromosome condensation 1/beta-lactamase-inhibitor protein II"/>
    <property type="match status" value="1"/>
</dbReference>
<reference evidence="3 4" key="1">
    <citation type="journal article" date="2018" name="Mol. Biol. Evol.">
        <title>Broad Genomic Sampling Reveals a Smut Pathogenic Ancestry of the Fungal Clade Ustilaginomycotina.</title>
        <authorList>
            <person name="Kijpornyongpan T."/>
            <person name="Mondo S.J."/>
            <person name="Barry K."/>
            <person name="Sandor L."/>
            <person name="Lee J."/>
            <person name="Lipzen A."/>
            <person name="Pangilinan J."/>
            <person name="LaButti K."/>
            <person name="Hainaut M."/>
            <person name="Henrissat B."/>
            <person name="Grigoriev I.V."/>
            <person name="Spatafora J.W."/>
            <person name="Aime M.C."/>
        </authorList>
    </citation>
    <scope>NUCLEOTIDE SEQUENCE [LARGE SCALE GENOMIC DNA]</scope>
    <source>
        <strain evidence="3 4">MCA 3882</strain>
    </source>
</reference>
<evidence type="ECO:0000256" key="2">
    <source>
        <dbReference type="SAM" id="MobiDB-lite"/>
    </source>
</evidence>
<dbReference type="InterPro" id="IPR009091">
    <property type="entry name" value="RCC1/BLIP-II"/>
</dbReference>
<dbReference type="PROSITE" id="PS50012">
    <property type="entry name" value="RCC1_3"/>
    <property type="match status" value="1"/>
</dbReference>
<dbReference type="PRINTS" id="PR00633">
    <property type="entry name" value="RCCNDNSATION"/>
</dbReference>
<dbReference type="GeneID" id="37018058"/>
<dbReference type="AlphaFoldDB" id="A0A316VJ36"/>
<dbReference type="Pfam" id="PF13540">
    <property type="entry name" value="RCC1_2"/>
    <property type="match status" value="1"/>
</dbReference>
<dbReference type="InterPro" id="IPR000408">
    <property type="entry name" value="Reg_chr_condens"/>
</dbReference>
<proteinExistence type="predicted"/>
<dbReference type="PANTHER" id="PTHR47563:SF1">
    <property type="entry name" value="PROTEIN FMP25, MITOCHONDRIAL"/>
    <property type="match status" value="1"/>
</dbReference>
<feature type="region of interest" description="Disordered" evidence="2">
    <location>
        <begin position="131"/>
        <end position="150"/>
    </location>
</feature>
<evidence type="ECO:0000313" key="3">
    <source>
        <dbReference type="EMBL" id="PWN37687.1"/>
    </source>
</evidence>
<keyword evidence="4" id="KW-1185">Reference proteome</keyword>
<dbReference type="PANTHER" id="PTHR47563">
    <property type="entry name" value="PROTEIN FMP25, MITOCHONDRIAL"/>
    <property type="match status" value="1"/>
</dbReference>